<accession>A0ABS3UEE7</accession>
<feature type="compositionally biased region" description="Gly residues" evidence="9">
    <location>
        <begin position="70"/>
        <end position="80"/>
    </location>
</feature>
<comment type="function">
    <text evidence="1">Iron-sulfur subunit of the cytochrome bc1 complex, an essential component of the respiratory electron transport chain required for ATP synthesis. The bc1 complex catalyzes the oxidation of menaquinol and the reduction of cytochrome c in the respiratory chain. The bc1 complex operates through a Q-cycle mechanism that couples electron transfer to generation of the proton gradient that drives ATP synthesis.</text>
</comment>
<evidence type="ECO:0000256" key="2">
    <source>
        <dbReference type="ARBA" id="ARBA00015816"/>
    </source>
</evidence>
<dbReference type="SUPFAM" id="SSF50022">
    <property type="entry name" value="ISP domain"/>
    <property type="match status" value="1"/>
</dbReference>
<gene>
    <name evidence="11" type="ORF">J5X75_06350</name>
</gene>
<dbReference type="PROSITE" id="PS51296">
    <property type="entry name" value="RIESKE"/>
    <property type="match status" value="1"/>
</dbReference>
<keyword evidence="3" id="KW-0001">2Fe-2S</keyword>
<evidence type="ECO:0000259" key="10">
    <source>
        <dbReference type="PROSITE" id="PS51296"/>
    </source>
</evidence>
<keyword evidence="4" id="KW-0479">Metal-binding</keyword>
<keyword evidence="6" id="KW-0411">Iron-sulfur</keyword>
<feature type="domain" description="Rieske" evidence="10">
    <location>
        <begin position="86"/>
        <end position="176"/>
    </location>
</feature>
<dbReference type="Proteomes" id="UP000679690">
    <property type="component" value="Unassembled WGS sequence"/>
</dbReference>
<dbReference type="RefSeq" id="WP_208466337.1">
    <property type="nucleotide sequence ID" value="NZ_JAGFNS010000003.1"/>
</dbReference>
<dbReference type="PANTHER" id="PTHR10134">
    <property type="entry name" value="CYTOCHROME B-C1 COMPLEX SUBUNIT RIESKE, MITOCHONDRIAL"/>
    <property type="match status" value="1"/>
</dbReference>
<dbReference type="InterPro" id="IPR036922">
    <property type="entry name" value="Rieske_2Fe-2S_sf"/>
</dbReference>
<dbReference type="Gene3D" id="2.102.10.10">
    <property type="entry name" value="Rieske [2Fe-2S] iron-sulphur domain"/>
    <property type="match status" value="1"/>
</dbReference>
<name>A0ABS3UEE7_9ACTN</name>
<feature type="region of interest" description="Disordered" evidence="9">
    <location>
        <begin position="48"/>
        <end position="80"/>
    </location>
</feature>
<proteinExistence type="predicted"/>
<evidence type="ECO:0000256" key="7">
    <source>
        <dbReference type="ARBA" id="ARBA00023157"/>
    </source>
</evidence>
<protein>
    <recommendedName>
        <fullName evidence="2">Cytochrome bc1 complex Rieske iron-sulfur subunit</fullName>
    </recommendedName>
    <alternativeName>
        <fullName evidence="8">Cytochrome bc1 reductase complex subunit QcrA</fullName>
    </alternativeName>
</protein>
<keyword evidence="7" id="KW-1015">Disulfide bond</keyword>
<evidence type="ECO:0000256" key="9">
    <source>
        <dbReference type="SAM" id="MobiDB-lite"/>
    </source>
</evidence>
<reference evidence="11 12" key="1">
    <citation type="submission" date="2021-03" db="EMBL/GenBank/DDBJ databases">
        <title>Actinoplanes flavus sp. nov., a novel actinomycete isolated from Coconut Palm rhizosphere soil.</title>
        <authorList>
            <person name="Luo X."/>
        </authorList>
    </citation>
    <scope>NUCLEOTIDE SEQUENCE [LARGE SCALE GENOMIC DNA]</scope>
    <source>
        <strain evidence="11 12">NEAU-H7</strain>
    </source>
</reference>
<evidence type="ECO:0000256" key="8">
    <source>
        <dbReference type="ARBA" id="ARBA00029586"/>
    </source>
</evidence>
<sequence>MTDVQPGTDAEIQQDRPGTASTRRVVLMGAGAVGATAVLSACGTAGTSGTNPNGTDFGDNPVPAGSAAAEGGGDAGGDTGGGGTGNVLVATSKVAVGSGVILDEVVVTQPAEGTYKAFSNVCTHQGCKVSEIKDGQIICKCHNSLFSIKDGAPTSGPAGQPLAAVAIDVDGDNVVTAA</sequence>
<evidence type="ECO:0000256" key="1">
    <source>
        <dbReference type="ARBA" id="ARBA00002494"/>
    </source>
</evidence>
<evidence type="ECO:0000313" key="12">
    <source>
        <dbReference type="Proteomes" id="UP000679690"/>
    </source>
</evidence>
<dbReference type="Pfam" id="PF00355">
    <property type="entry name" value="Rieske"/>
    <property type="match status" value="1"/>
</dbReference>
<dbReference type="InterPro" id="IPR017941">
    <property type="entry name" value="Rieske_2Fe-2S"/>
</dbReference>
<dbReference type="InterPro" id="IPR014349">
    <property type="entry name" value="Rieske_Fe-S_prot"/>
</dbReference>
<keyword evidence="12" id="KW-1185">Reference proteome</keyword>
<keyword evidence="5" id="KW-0408">Iron</keyword>
<evidence type="ECO:0000313" key="11">
    <source>
        <dbReference type="EMBL" id="MBO3737135.1"/>
    </source>
</evidence>
<comment type="caution">
    <text evidence="11">The sequence shown here is derived from an EMBL/GenBank/DDBJ whole genome shotgun (WGS) entry which is preliminary data.</text>
</comment>
<evidence type="ECO:0000256" key="4">
    <source>
        <dbReference type="ARBA" id="ARBA00022723"/>
    </source>
</evidence>
<dbReference type="EMBL" id="JAGFNS010000003">
    <property type="protein sequence ID" value="MBO3737135.1"/>
    <property type="molecule type" value="Genomic_DNA"/>
</dbReference>
<evidence type="ECO:0000256" key="3">
    <source>
        <dbReference type="ARBA" id="ARBA00022714"/>
    </source>
</evidence>
<evidence type="ECO:0000256" key="6">
    <source>
        <dbReference type="ARBA" id="ARBA00023014"/>
    </source>
</evidence>
<organism evidence="11 12">
    <name type="scientific">Actinoplanes flavus</name>
    <dbReference type="NCBI Taxonomy" id="2820290"/>
    <lineage>
        <taxon>Bacteria</taxon>
        <taxon>Bacillati</taxon>
        <taxon>Actinomycetota</taxon>
        <taxon>Actinomycetes</taxon>
        <taxon>Micromonosporales</taxon>
        <taxon>Micromonosporaceae</taxon>
        <taxon>Actinoplanes</taxon>
    </lineage>
</organism>
<dbReference type="CDD" id="cd03467">
    <property type="entry name" value="Rieske"/>
    <property type="match status" value="1"/>
</dbReference>
<evidence type="ECO:0000256" key="5">
    <source>
        <dbReference type="ARBA" id="ARBA00023004"/>
    </source>
</evidence>
<feature type="region of interest" description="Disordered" evidence="9">
    <location>
        <begin position="1"/>
        <end position="21"/>
    </location>
</feature>